<reference evidence="2" key="1">
    <citation type="submission" date="2020-03" db="EMBL/GenBank/DDBJ databases">
        <title>The deep terrestrial virosphere.</title>
        <authorList>
            <person name="Holmfeldt K."/>
            <person name="Nilsson E."/>
            <person name="Simone D."/>
            <person name="Lopez-Fernandez M."/>
            <person name="Wu X."/>
            <person name="de Brujin I."/>
            <person name="Lundin D."/>
            <person name="Andersson A."/>
            <person name="Bertilsson S."/>
            <person name="Dopson M."/>
        </authorList>
    </citation>
    <scope>NUCLEOTIDE SEQUENCE</scope>
    <source>
        <strain evidence="2">MM415A01721</strain>
    </source>
</reference>
<proteinExistence type="predicted"/>
<accession>A0A6M3K086</accession>
<evidence type="ECO:0000256" key="1">
    <source>
        <dbReference type="SAM" id="MobiDB-lite"/>
    </source>
</evidence>
<organism evidence="2">
    <name type="scientific">viral metagenome</name>
    <dbReference type="NCBI Taxonomy" id="1070528"/>
    <lineage>
        <taxon>unclassified sequences</taxon>
        <taxon>metagenomes</taxon>
        <taxon>organismal metagenomes</taxon>
    </lineage>
</organism>
<dbReference type="EMBL" id="MT142179">
    <property type="protein sequence ID" value="QJA75700.1"/>
    <property type="molecule type" value="Genomic_DNA"/>
</dbReference>
<dbReference type="AlphaFoldDB" id="A0A6M3K086"/>
<feature type="compositionally biased region" description="Basic and acidic residues" evidence="1">
    <location>
        <begin position="248"/>
        <end position="270"/>
    </location>
</feature>
<evidence type="ECO:0000313" key="2">
    <source>
        <dbReference type="EMBL" id="QJA75700.1"/>
    </source>
</evidence>
<gene>
    <name evidence="2" type="ORF">MM415A01721_0020</name>
</gene>
<sequence>MSILEEIKVEASLPVQSRVDTKVLASLLRYWEGEGHYIKTMSQLLSWSMDLLFEILSQNNRLNTIYGSFAEADDYLIDRGLYQPGIGKKGRRKASSARRFESMRIRGIDPKSTDPSAFNAVHNKQGVNVSNMGDTVNVPEHTTEERHTRDEIEFLKIMEDRERKKKMNEDADARYAEQKASGAIKYDENGLIIQESRSDTSVEQVNKWRKDDSLYESSIDSEPRVKPTMVKTKVSRKDELARPLTSEELERKEVEREKKDRDQLEAFKNM</sequence>
<feature type="region of interest" description="Disordered" evidence="1">
    <location>
        <begin position="219"/>
        <end position="270"/>
    </location>
</feature>
<protein>
    <submittedName>
        <fullName evidence="2">Uncharacterized protein</fullName>
    </submittedName>
</protein>
<name>A0A6M3K086_9ZZZZ</name>